<evidence type="ECO:0000256" key="2">
    <source>
        <dbReference type="SAM" id="Phobius"/>
    </source>
</evidence>
<accession>A0ABZ1B6D2</accession>
<keyword evidence="2" id="KW-1133">Transmembrane helix</keyword>
<evidence type="ECO:0000313" key="4">
    <source>
        <dbReference type="Proteomes" id="UP001324287"/>
    </source>
</evidence>
<protein>
    <recommendedName>
        <fullName evidence="5">Membrane transport protein MMPL domain-containing protein</fullName>
    </recommendedName>
</protein>
<keyword evidence="2" id="KW-0472">Membrane</keyword>
<feature type="transmembrane region" description="Helical" evidence="2">
    <location>
        <begin position="37"/>
        <end position="56"/>
    </location>
</feature>
<reference evidence="3 4" key="1">
    <citation type="submission" date="2023-12" db="EMBL/GenBank/DDBJ databases">
        <title>Blastococcus brunescens sp. nov., an actonobacterium isolated from sandstone collected in sahara desert.</title>
        <authorList>
            <person name="Gtari M."/>
            <person name="Ghodhbane F."/>
        </authorList>
    </citation>
    <scope>NUCLEOTIDE SEQUENCE [LARGE SCALE GENOMIC DNA]</scope>
    <source>
        <strain evidence="3 4">BMG 8361</strain>
    </source>
</reference>
<dbReference type="EMBL" id="CP141261">
    <property type="protein sequence ID" value="WRL65927.1"/>
    <property type="molecule type" value="Genomic_DNA"/>
</dbReference>
<sequence length="276" mass="28244">MFGTPLLAAVVGVAGQRRVLTSPLGVTRQSRPAAAGWWRLVVLAVGLGLLGGGYLAQLDLLSTGSWLFGALLITGMVLTLLGLALSGATLARLIGALMARLAPGPAGQLAGRRLMMDPGAAGRAIAGTSLVVAVAGFVLAFLPVLEQARTGYLAEQAEPLQPGTLFVTTYLEGIDLSPAGQLTSADVDRLSAVPGVDAVVVLPQVGLLAPGGDLSPERPRGRRTSRPRRSSCPAERSTPPCASPWTPARRGGAGARCPRADSRRGAAARHLSGDRG</sequence>
<keyword evidence="2" id="KW-0812">Transmembrane</keyword>
<evidence type="ECO:0000313" key="3">
    <source>
        <dbReference type="EMBL" id="WRL65927.1"/>
    </source>
</evidence>
<dbReference type="RefSeq" id="WP_324277244.1">
    <property type="nucleotide sequence ID" value="NZ_CP141261.1"/>
</dbReference>
<feature type="transmembrane region" description="Helical" evidence="2">
    <location>
        <begin position="68"/>
        <end position="94"/>
    </location>
</feature>
<gene>
    <name evidence="3" type="ORF">U6N30_10450</name>
</gene>
<feature type="transmembrane region" description="Helical" evidence="2">
    <location>
        <begin position="124"/>
        <end position="145"/>
    </location>
</feature>
<evidence type="ECO:0000256" key="1">
    <source>
        <dbReference type="SAM" id="MobiDB-lite"/>
    </source>
</evidence>
<proteinExistence type="predicted"/>
<feature type="compositionally biased region" description="Basic residues" evidence="1">
    <location>
        <begin position="220"/>
        <end position="229"/>
    </location>
</feature>
<dbReference type="Proteomes" id="UP001324287">
    <property type="component" value="Chromosome"/>
</dbReference>
<feature type="region of interest" description="Disordered" evidence="1">
    <location>
        <begin position="210"/>
        <end position="276"/>
    </location>
</feature>
<keyword evidence="4" id="KW-1185">Reference proteome</keyword>
<evidence type="ECO:0008006" key="5">
    <source>
        <dbReference type="Google" id="ProtNLM"/>
    </source>
</evidence>
<organism evidence="3 4">
    <name type="scientific">Blastococcus brunescens</name>
    <dbReference type="NCBI Taxonomy" id="1564165"/>
    <lineage>
        <taxon>Bacteria</taxon>
        <taxon>Bacillati</taxon>
        <taxon>Actinomycetota</taxon>
        <taxon>Actinomycetes</taxon>
        <taxon>Geodermatophilales</taxon>
        <taxon>Geodermatophilaceae</taxon>
        <taxon>Blastococcus</taxon>
    </lineage>
</organism>
<name>A0ABZ1B6D2_9ACTN</name>